<dbReference type="GO" id="GO:0016787">
    <property type="term" value="F:hydrolase activity"/>
    <property type="evidence" value="ECO:0007669"/>
    <property type="project" value="UniProtKB-KW"/>
</dbReference>
<name>A0A3S3Z8J0_9SPHI</name>
<sequence length="267" mass="29726">MNTSDNQASGLTTKTIVFITGAFVSANSWDKWKIYFESAGYKTIAPSWPHKNASACILRKGHPDAAIASQRLADLTNYYAAIIQQLPEKPILVGHSIGGLITQILLQRGLAEAGIAIHSLQPQGVMTFKFSFYKAGWGPLGFFTSSKKSYLMSFTEWQYAFTNGMEYEAQKEAYYNLAVPESKLVVRDAITSAAKVDFGKPHAPLLFLAGGKDNFMPASLNYSNFKKYSDKDSITDYKEFGNANHFVLGQPEWEEKAAYILNWIKTL</sequence>
<evidence type="ECO:0000313" key="3">
    <source>
        <dbReference type="Proteomes" id="UP000286701"/>
    </source>
</evidence>
<dbReference type="Proteomes" id="UP000286701">
    <property type="component" value="Unassembled WGS sequence"/>
</dbReference>
<comment type="caution">
    <text evidence="2">The sequence shown here is derived from an EMBL/GenBank/DDBJ whole genome shotgun (WGS) entry which is preliminary data.</text>
</comment>
<feature type="domain" description="AB hydrolase-1" evidence="1">
    <location>
        <begin position="16"/>
        <end position="252"/>
    </location>
</feature>
<reference evidence="2 3" key="1">
    <citation type="submission" date="2019-01" db="EMBL/GenBank/DDBJ databases">
        <title>Mucilaginibacter antarcticum sp. nov., isolated from antarctic soil.</title>
        <authorList>
            <person name="Yan Y.-Q."/>
            <person name="Du Z.-J."/>
        </authorList>
    </citation>
    <scope>NUCLEOTIDE SEQUENCE [LARGE SCALE GENOMIC DNA]</scope>
    <source>
        <strain evidence="2 3">F01003</strain>
    </source>
</reference>
<dbReference type="RefSeq" id="WP_128532555.1">
    <property type="nucleotide sequence ID" value="NZ_SBIW01000002.1"/>
</dbReference>
<dbReference type="AlphaFoldDB" id="A0A3S3Z8J0"/>
<accession>A0A3S3Z8J0</accession>
<keyword evidence="2" id="KW-0378">Hydrolase</keyword>
<organism evidence="2 3">
    <name type="scientific">Mucilaginibacter gilvus</name>
    <dbReference type="NCBI Taxonomy" id="2305909"/>
    <lineage>
        <taxon>Bacteria</taxon>
        <taxon>Pseudomonadati</taxon>
        <taxon>Bacteroidota</taxon>
        <taxon>Sphingobacteriia</taxon>
        <taxon>Sphingobacteriales</taxon>
        <taxon>Sphingobacteriaceae</taxon>
        <taxon>Mucilaginibacter</taxon>
    </lineage>
</organism>
<dbReference type="Pfam" id="PF12697">
    <property type="entry name" value="Abhydrolase_6"/>
    <property type="match status" value="1"/>
</dbReference>
<evidence type="ECO:0000259" key="1">
    <source>
        <dbReference type="Pfam" id="PF12697"/>
    </source>
</evidence>
<keyword evidence="3" id="KW-1185">Reference proteome</keyword>
<dbReference type="SUPFAM" id="SSF53474">
    <property type="entry name" value="alpha/beta-Hydrolases"/>
    <property type="match status" value="1"/>
</dbReference>
<dbReference type="EMBL" id="SBIW01000002">
    <property type="protein sequence ID" value="RWY55661.1"/>
    <property type="molecule type" value="Genomic_DNA"/>
</dbReference>
<dbReference type="OrthoDB" id="9814966at2"/>
<protein>
    <submittedName>
        <fullName evidence="2">Alpha/beta hydrolase</fullName>
    </submittedName>
</protein>
<dbReference type="InterPro" id="IPR029058">
    <property type="entry name" value="AB_hydrolase_fold"/>
</dbReference>
<evidence type="ECO:0000313" key="2">
    <source>
        <dbReference type="EMBL" id="RWY55661.1"/>
    </source>
</evidence>
<dbReference type="InterPro" id="IPR000073">
    <property type="entry name" value="AB_hydrolase_1"/>
</dbReference>
<proteinExistence type="predicted"/>
<gene>
    <name evidence="2" type="ORF">EPL05_04615</name>
</gene>
<dbReference type="Gene3D" id="3.40.50.1820">
    <property type="entry name" value="alpha/beta hydrolase"/>
    <property type="match status" value="1"/>
</dbReference>